<dbReference type="InterPro" id="IPR007630">
    <property type="entry name" value="RNA_pol_sigma70_r4"/>
</dbReference>
<dbReference type="Pfam" id="PF04539">
    <property type="entry name" value="Sigma70_r3"/>
    <property type="match status" value="1"/>
</dbReference>
<feature type="region of interest" description="Disordered" evidence="7">
    <location>
        <begin position="404"/>
        <end position="441"/>
    </location>
</feature>
<dbReference type="AlphaFoldDB" id="W0VC28"/>
<dbReference type="CDD" id="cd06171">
    <property type="entry name" value="Sigma70_r4"/>
    <property type="match status" value="1"/>
</dbReference>
<evidence type="ECO:0000313" key="9">
    <source>
        <dbReference type="EMBL" id="CDG84862.1"/>
    </source>
</evidence>
<organism evidence="9 10">
    <name type="scientific">Janthinobacterium agaricidamnosum NBRC 102515 = DSM 9628</name>
    <dbReference type="NCBI Taxonomy" id="1349767"/>
    <lineage>
        <taxon>Bacteria</taxon>
        <taxon>Pseudomonadati</taxon>
        <taxon>Pseudomonadota</taxon>
        <taxon>Betaproteobacteria</taxon>
        <taxon>Burkholderiales</taxon>
        <taxon>Oxalobacteraceae</taxon>
        <taxon>Janthinobacterium</taxon>
    </lineage>
</organism>
<evidence type="ECO:0000256" key="5">
    <source>
        <dbReference type="ARBA" id="ARBA00023163"/>
    </source>
</evidence>
<dbReference type="STRING" id="1349767.GJA_4252"/>
<dbReference type="PROSITE" id="PS50088">
    <property type="entry name" value="ANK_REPEAT"/>
    <property type="match status" value="1"/>
</dbReference>
<keyword evidence="10" id="KW-1185">Reference proteome</keyword>
<dbReference type="Pfam" id="PF04545">
    <property type="entry name" value="Sigma70_r4"/>
    <property type="match status" value="1"/>
</dbReference>
<evidence type="ECO:0000256" key="2">
    <source>
        <dbReference type="ARBA" id="ARBA00023015"/>
    </source>
</evidence>
<protein>
    <submittedName>
        <fullName evidence="9">RNA polymerase sigma factor, sigma-70 family protein</fullName>
    </submittedName>
</protein>
<feature type="domain" description="RNA polymerase sigma-70" evidence="8">
    <location>
        <begin position="710"/>
        <end position="736"/>
    </location>
</feature>
<dbReference type="OrthoDB" id="8870136at2"/>
<name>W0VC28_9BURK</name>
<dbReference type="eggNOG" id="COG0568">
    <property type="taxonomic scope" value="Bacteria"/>
</dbReference>
<dbReference type="InterPro" id="IPR009042">
    <property type="entry name" value="RNA_pol_sigma70_r1_2"/>
</dbReference>
<gene>
    <name evidence="9" type="ORF">GJA_4252</name>
</gene>
<keyword evidence="4" id="KW-0238">DNA-binding</keyword>
<dbReference type="KEGG" id="jag:GJA_4252"/>
<dbReference type="InterPro" id="IPR050239">
    <property type="entry name" value="Sigma-70_RNA_pol_init_factors"/>
</dbReference>
<dbReference type="PANTHER" id="PTHR30603">
    <property type="entry name" value="RNA POLYMERASE SIGMA FACTOR RPO"/>
    <property type="match status" value="1"/>
</dbReference>
<feature type="compositionally biased region" description="Acidic residues" evidence="7">
    <location>
        <begin position="423"/>
        <end position="436"/>
    </location>
</feature>
<dbReference type="Proteomes" id="UP000027604">
    <property type="component" value="Chromosome I"/>
</dbReference>
<dbReference type="GO" id="GO:0006352">
    <property type="term" value="P:DNA-templated transcription initiation"/>
    <property type="evidence" value="ECO:0007669"/>
    <property type="project" value="InterPro"/>
</dbReference>
<dbReference type="Gene3D" id="1.10.10.10">
    <property type="entry name" value="Winged helix-like DNA-binding domain superfamily/Winged helix DNA-binding domain"/>
    <property type="match status" value="2"/>
</dbReference>
<dbReference type="InterPro" id="IPR007627">
    <property type="entry name" value="RNA_pol_sigma70_r2"/>
</dbReference>
<evidence type="ECO:0000256" key="4">
    <source>
        <dbReference type="ARBA" id="ARBA00023125"/>
    </source>
</evidence>
<dbReference type="InterPro" id="IPR007624">
    <property type="entry name" value="RNA_pol_sigma70_r3"/>
</dbReference>
<dbReference type="InterPro" id="IPR036770">
    <property type="entry name" value="Ankyrin_rpt-contain_sf"/>
</dbReference>
<dbReference type="EMBL" id="HG322949">
    <property type="protein sequence ID" value="CDG84862.1"/>
    <property type="molecule type" value="Genomic_DNA"/>
</dbReference>
<sequence length="860" mass="95199">MISTSVPSILPLNRFLKMAVMAGIESAIQIHIDRGDDLNARDGNGLTLLMLSAGRNKFSMCKFLLDAGVDKDLLDPSGKTAYAIAVAAGAHEAVAILEAAVTLQLGVFGAQGLSMIDPPDEHIMPLESQALECTTSLAAVDVTQTDTVPHNFHFDAKELSELESVSEFDLIGWEPEEDASPPEVDPSVAQAASAIQVSISKYEPIDSSEDWEDIDVYLPERSLPLARTSDAEARELLRLLLLRAAREGSVPSAAVKALSLNDDQSANPEAEALLTMVINDVGAEVDERFEYAKPDENFEVYVNPEETPDEEEIVTNAFAFIDNLASRYSEPLRIYQKEFQRERLISAEEEVFLGKAMEVQMERALDALAAWPRGIDLTLAAGNIIKTKQRPLIWLSLGPIEAEPNLESTSEGESDADIAATDQAEEELEADEESQFDSDLPLGSFTSEFSDAMDRLASLPVGPTQRGANWAAIRETLSSLRLNRRFLLELANAETDGAQESAMQYASAIKGYQIARERMVAANLKLVFHLAKKHLYSGEPLDDLAQEGNIGLLKAVERYDWRRGFKFSTYATWWIRQHIGRYIADKCRTIRVPVHVYGSVQRLARETREFESENGHSPELNEIAARLDMPAYKVSALQRLAPEPISIHDLSIDELIAADALSDFVSPDPFDIAFKSDVHKTIDRVLATLKPKEAQIIRLRYGIGINDSLTLDDIGQRYEVTRERIRQIEAKAIQKLMQPSRIDALSNVFFGYPFSKESKGQENSSLSSRSKPSADVNSIQSQLAARPTPDGTSSPVKTSSIDKFLTQAMALGVSVIDERKEASGKIWISFIETPDGRYKKLARKLLALGFEFIPEKGYWK</sequence>
<proteinExistence type="inferred from homology"/>
<dbReference type="HOGENOM" id="CLU_012909_0_0_4"/>
<feature type="repeat" description="ANK" evidence="6">
    <location>
        <begin position="44"/>
        <end position="76"/>
    </location>
</feature>
<dbReference type="RefSeq" id="WP_051781161.1">
    <property type="nucleotide sequence ID" value="NZ_BCTH01000090.1"/>
</dbReference>
<accession>W0VC28</accession>
<dbReference type="SUPFAM" id="SSF48403">
    <property type="entry name" value="Ankyrin repeat"/>
    <property type="match status" value="1"/>
</dbReference>
<dbReference type="InterPro" id="IPR013325">
    <property type="entry name" value="RNA_pol_sigma_r2"/>
</dbReference>
<dbReference type="GO" id="GO:0016987">
    <property type="term" value="F:sigma factor activity"/>
    <property type="evidence" value="ECO:0007669"/>
    <property type="project" value="UniProtKB-KW"/>
</dbReference>
<comment type="similarity">
    <text evidence="1">Belongs to the sigma-70 factor family.</text>
</comment>
<dbReference type="Gene3D" id="1.25.40.20">
    <property type="entry name" value="Ankyrin repeat-containing domain"/>
    <property type="match status" value="1"/>
</dbReference>
<evidence type="ECO:0000256" key="3">
    <source>
        <dbReference type="ARBA" id="ARBA00023082"/>
    </source>
</evidence>
<dbReference type="PRINTS" id="PR00046">
    <property type="entry name" value="SIGMA70FCT"/>
</dbReference>
<evidence type="ECO:0000256" key="6">
    <source>
        <dbReference type="PROSITE-ProRule" id="PRU00023"/>
    </source>
</evidence>
<keyword evidence="5" id="KW-0804">Transcription</keyword>
<dbReference type="InterPro" id="IPR013324">
    <property type="entry name" value="RNA_pol_sigma_r3/r4-like"/>
</dbReference>
<dbReference type="PANTHER" id="PTHR30603:SF60">
    <property type="entry name" value="RNA POLYMERASE SIGMA FACTOR RPOD"/>
    <property type="match status" value="1"/>
</dbReference>
<feature type="region of interest" description="Disordered" evidence="7">
    <location>
        <begin position="757"/>
        <end position="798"/>
    </location>
</feature>
<dbReference type="InterPro" id="IPR014284">
    <property type="entry name" value="RNA_pol_sigma-70_dom"/>
</dbReference>
<keyword evidence="2" id="KW-0805">Transcription regulation</keyword>
<keyword evidence="3" id="KW-0731">Sigma factor</keyword>
<dbReference type="Pfam" id="PF00140">
    <property type="entry name" value="Sigma70_r1_2"/>
    <property type="match status" value="1"/>
</dbReference>
<keyword evidence="6" id="KW-0040">ANK repeat</keyword>
<dbReference type="PATRIC" id="fig|1349767.4.peg.823"/>
<reference evidence="9 10" key="1">
    <citation type="journal article" date="2015" name="Genome Announc.">
        <title>Genome Sequence of Mushroom Soft-Rot Pathogen Janthinobacterium agaricidamnosum.</title>
        <authorList>
            <person name="Graupner K."/>
            <person name="Lackner G."/>
            <person name="Hertweck C."/>
        </authorList>
    </citation>
    <scope>NUCLEOTIDE SEQUENCE [LARGE SCALE GENOMIC DNA]</scope>
    <source>
        <strain evidence="10">NBRC 102515 / DSM 9628</strain>
    </source>
</reference>
<dbReference type="InterPro" id="IPR036388">
    <property type="entry name" value="WH-like_DNA-bd_sf"/>
</dbReference>
<dbReference type="InterPro" id="IPR002110">
    <property type="entry name" value="Ankyrin_rpt"/>
</dbReference>
<feature type="compositionally biased region" description="Polar residues" evidence="7">
    <location>
        <begin position="761"/>
        <end position="783"/>
    </location>
</feature>
<dbReference type="Gene3D" id="1.20.120.1810">
    <property type="match status" value="1"/>
</dbReference>
<evidence type="ECO:0000256" key="1">
    <source>
        <dbReference type="ARBA" id="ARBA00007788"/>
    </source>
</evidence>
<dbReference type="Pfam" id="PF04542">
    <property type="entry name" value="Sigma70_r2"/>
    <property type="match status" value="1"/>
</dbReference>
<dbReference type="NCBIfam" id="TIGR02937">
    <property type="entry name" value="sigma70-ECF"/>
    <property type="match status" value="1"/>
</dbReference>
<evidence type="ECO:0000313" key="10">
    <source>
        <dbReference type="Proteomes" id="UP000027604"/>
    </source>
</evidence>
<dbReference type="PROSITE" id="PS00716">
    <property type="entry name" value="SIGMA70_2"/>
    <property type="match status" value="1"/>
</dbReference>
<dbReference type="Pfam" id="PF12796">
    <property type="entry name" value="Ank_2"/>
    <property type="match status" value="1"/>
</dbReference>
<dbReference type="SUPFAM" id="SSF88946">
    <property type="entry name" value="Sigma2 domain of RNA polymerase sigma factors"/>
    <property type="match status" value="1"/>
</dbReference>
<dbReference type="InterPro" id="IPR000943">
    <property type="entry name" value="RNA_pol_sigma70"/>
</dbReference>
<evidence type="ECO:0000259" key="8">
    <source>
        <dbReference type="PROSITE" id="PS00716"/>
    </source>
</evidence>
<dbReference type="GO" id="GO:0003677">
    <property type="term" value="F:DNA binding"/>
    <property type="evidence" value="ECO:0007669"/>
    <property type="project" value="UniProtKB-KW"/>
</dbReference>
<evidence type="ECO:0000256" key="7">
    <source>
        <dbReference type="SAM" id="MobiDB-lite"/>
    </source>
</evidence>
<dbReference type="SUPFAM" id="SSF88659">
    <property type="entry name" value="Sigma3 and sigma4 domains of RNA polymerase sigma factors"/>
    <property type="match status" value="2"/>
</dbReference>